<dbReference type="GO" id="GO:0030170">
    <property type="term" value="F:pyridoxal phosphate binding"/>
    <property type="evidence" value="ECO:0007669"/>
    <property type="project" value="InterPro"/>
</dbReference>
<dbReference type="GO" id="GO:0016740">
    <property type="term" value="F:transferase activity"/>
    <property type="evidence" value="ECO:0007669"/>
    <property type="project" value="UniProtKB-KW"/>
</dbReference>
<evidence type="ECO:0000259" key="5">
    <source>
        <dbReference type="Pfam" id="PF00155"/>
    </source>
</evidence>
<dbReference type="InterPro" id="IPR015421">
    <property type="entry name" value="PyrdxlP-dep_Trfase_major"/>
</dbReference>
<evidence type="ECO:0000256" key="3">
    <source>
        <dbReference type="ARBA" id="ARBA00022679"/>
    </source>
</evidence>
<organism evidence="6 7">
    <name type="scientific">Botryotinia convoluta</name>
    <dbReference type="NCBI Taxonomy" id="54673"/>
    <lineage>
        <taxon>Eukaryota</taxon>
        <taxon>Fungi</taxon>
        <taxon>Dikarya</taxon>
        <taxon>Ascomycota</taxon>
        <taxon>Pezizomycotina</taxon>
        <taxon>Leotiomycetes</taxon>
        <taxon>Helotiales</taxon>
        <taxon>Sclerotiniaceae</taxon>
        <taxon>Botryotinia</taxon>
    </lineage>
</organism>
<keyword evidence="4" id="KW-0663">Pyridoxal phosphate</keyword>
<protein>
    <recommendedName>
        <fullName evidence="5">Aminotransferase class I/classII large domain-containing protein</fullName>
    </recommendedName>
</protein>
<comment type="cofactor">
    <cofactor evidence="1">
        <name>pyridoxal 5'-phosphate</name>
        <dbReference type="ChEBI" id="CHEBI:597326"/>
    </cofactor>
</comment>
<evidence type="ECO:0000256" key="4">
    <source>
        <dbReference type="ARBA" id="ARBA00022898"/>
    </source>
</evidence>
<dbReference type="PANTHER" id="PTHR13693">
    <property type="entry name" value="CLASS II AMINOTRANSFERASE/8-AMINO-7-OXONONANOATE SYNTHASE"/>
    <property type="match status" value="1"/>
</dbReference>
<gene>
    <name evidence="6" type="ORF">BCON_0648g00010</name>
</gene>
<comment type="caution">
    <text evidence="6">The sequence shown here is derived from an EMBL/GenBank/DDBJ whole genome shotgun (WGS) entry which is preliminary data.</text>
</comment>
<evidence type="ECO:0000256" key="1">
    <source>
        <dbReference type="ARBA" id="ARBA00001933"/>
    </source>
</evidence>
<dbReference type="EMBL" id="PQXN01000646">
    <property type="protein sequence ID" value="TGO44023.1"/>
    <property type="molecule type" value="Genomic_DNA"/>
</dbReference>
<comment type="similarity">
    <text evidence="2">Belongs to the class-II pyridoxal-phosphate-dependent aminotransferase family. BioF subfamily.</text>
</comment>
<keyword evidence="3" id="KW-0808">Transferase</keyword>
<dbReference type="Gene3D" id="3.40.640.10">
    <property type="entry name" value="Type I PLP-dependent aspartate aminotransferase-like (Major domain)"/>
    <property type="match status" value="1"/>
</dbReference>
<evidence type="ECO:0000313" key="7">
    <source>
        <dbReference type="Proteomes" id="UP000297527"/>
    </source>
</evidence>
<dbReference type="InterPro" id="IPR015422">
    <property type="entry name" value="PyrdxlP-dep_Trfase_small"/>
</dbReference>
<dbReference type="InterPro" id="IPR015424">
    <property type="entry name" value="PyrdxlP-dep_Trfase"/>
</dbReference>
<proteinExistence type="inferred from homology"/>
<dbReference type="OrthoDB" id="2382073at2759"/>
<dbReference type="PANTHER" id="PTHR13693:SF77">
    <property type="entry name" value="8-AMINO-7-OXONONANOATE SYNTHASE"/>
    <property type="match status" value="1"/>
</dbReference>
<feature type="domain" description="Aminotransferase class I/classII large" evidence="5">
    <location>
        <begin position="222"/>
        <end position="568"/>
    </location>
</feature>
<reference evidence="6 7" key="1">
    <citation type="submission" date="2017-12" db="EMBL/GenBank/DDBJ databases">
        <title>Comparative genomics of Botrytis spp.</title>
        <authorList>
            <person name="Valero-Jimenez C.A."/>
            <person name="Tapia P."/>
            <person name="Veloso J."/>
            <person name="Silva-Moreno E."/>
            <person name="Staats M."/>
            <person name="Valdes J.H."/>
            <person name="Van Kan J.A.L."/>
        </authorList>
    </citation>
    <scope>NUCLEOTIDE SEQUENCE [LARGE SCALE GENOMIC DNA]</scope>
    <source>
        <strain evidence="6 7">MUCL11595</strain>
    </source>
</reference>
<keyword evidence="7" id="KW-1185">Reference proteome</keyword>
<dbReference type="AlphaFoldDB" id="A0A4Z1HFW8"/>
<dbReference type="Pfam" id="PF00155">
    <property type="entry name" value="Aminotran_1_2"/>
    <property type="match status" value="1"/>
</dbReference>
<evidence type="ECO:0000256" key="2">
    <source>
        <dbReference type="ARBA" id="ARBA00010008"/>
    </source>
</evidence>
<sequence length="624" mass="68788">MAPSSTEIKAIFDTVYQGGITQDPFSNEPERLRQFLSPNAKIHIIGEDFPLAIQSNNLDTVIANVASPMHSLLDTNKPSKTEVIRVIGGGNDSWAALDCKPFIHAFVYVVHFDSNGKISEVKGFFDTLHVHNHFCALMCILFTICNLSKAEGSGIILSFSKKDVQPATMDTTLEMYARVVSAQELQASKVIGQPYFYQVLEARLDELRCHKKLRTLRLRRQNVIDFSSSDVLSLSSSGILRDRFLEELAAHPNFSIGSGGSRLLDGTNSYVEDLETELCEYFGAECGLLFGSGFNANGAIFSTIPNLNDVIVYDEFVHRSIHDGMRRSKATTRMPFLNNSVKSLEDVLTKVKESDKLFDSGLRNVLIAVESIYSMDGSICPIVEMIEVAKRLFPLGNAVFIIDEAHATGVIGPRGSGLIRALGLEKEMVIRVHTFGKAMATNGAIVLGSRTIRNYLINFSAEVIYTAGLSFPTLAGIRCALRLLSAGQTEEKALESGTLRIPFPNIHKGPRAVTHVVPIIAESSDSLSFHLQMRNYVAWPVEYPIVPKGQSRVRLVFHAINTMEQVDGLTEAIEEWLEAQPDSSKAFNIEEAVSSVKISCADANEIIVSNDEAGDLREFLRNNC</sequence>
<dbReference type="SUPFAM" id="SSF53383">
    <property type="entry name" value="PLP-dependent transferases"/>
    <property type="match status" value="1"/>
</dbReference>
<name>A0A4Z1HFW8_9HELO</name>
<dbReference type="GO" id="GO:0009102">
    <property type="term" value="P:biotin biosynthetic process"/>
    <property type="evidence" value="ECO:0007669"/>
    <property type="project" value="TreeGrafter"/>
</dbReference>
<dbReference type="Proteomes" id="UP000297527">
    <property type="component" value="Unassembled WGS sequence"/>
</dbReference>
<dbReference type="Gene3D" id="3.90.1150.10">
    <property type="entry name" value="Aspartate Aminotransferase, domain 1"/>
    <property type="match status" value="1"/>
</dbReference>
<evidence type="ECO:0000313" key="6">
    <source>
        <dbReference type="EMBL" id="TGO44023.1"/>
    </source>
</evidence>
<dbReference type="InterPro" id="IPR004839">
    <property type="entry name" value="Aminotransferase_I/II_large"/>
</dbReference>
<accession>A0A4Z1HFW8</accession>
<dbReference type="InterPro" id="IPR050087">
    <property type="entry name" value="AON_synthase_class-II"/>
</dbReference>